<evidence type="ECO:0000313" key="2">
    <source>
        <dbReference type="Proteomes" id="UP000027265"/>
    </source>
</evidence>
<sequence length="529" mass="58045">MGQRHQVFAIARLRRHGATPNTPPAYRCVAAYHHEWCCGRLPARAMHRLINLVKLPSNAEVIQGELRAIDGLYGGWGEAPMIPESPCPFVAAILGLAWSVDLEDVKQPYGSGIGLENDVLPADMGSSNGLNNDGISVIDITDPLAPSYCFVNIGGMDSDRDTPHWAPLTAEEYVRAYYPLPSPHTSPSAMEESVQSTINSLQGEKLIELRHLAEAWPSEYEDILKQREFDDPDLVGEEEWEDVGGSVIPSLVEMTLGPAVKQSLESEDISEIERMSWMPGMPSYIKSTLRGRQPFPGFALSLLGTAMNSDHRVEQGCWDLSDMHLTSDQIVHLVETADRPITSLNLSFNLNVTTSTLRQILTISPSIHRLVLLGCPSLPDADLISLLTSSPHLFSKIDALLHPAFLQINSSPDNPIYPNAFAITIDRETQFPKTWSLPYFTPHLVVQNLTDYLQTITENESLSDTYDDGIAPLAALCGGVRRNGEGWGKRSVIGIPAKVTGWVGEGWVFAFAFSILDTGMSAKGIVGDF</sequence>
<dbReference type="HOGENOM" id="CLU_017203_0_0_1"/>
<accession>A0A067PLY6</accession>
<name>A0A067PLY6_9AGAM</name>
<dbReference type="InParanoid" id="A0A067PLY6"/>
<gene>
    <name evidence="1" type="ORF">JAAARDRAFT_198697</name>
</gene>
<dbReference type="Proteomes" id="UP000027265">
    <property type="component" value="Unassembled WGS sequence"/>
</dbReference>
<reference evidence="2" key="1">
    <citation type="journal article" date="2014" name="Proc. Natl. Acad. Sci. U.S.A.">
        <title>Extensive sampling of basidiomycete genomes demonstrates inadequacy of the white-rot/brown-rot paradigm for wood decay fungi.</title>
        <authorList>
            <person name="Riley R."/>
            <person name="Salamov A.A."/>
            <person name="Brown D.W."/>
            <person name="Nagy L.G."/>
            <person name="Floudas D."/>
            <person name="Held B.W."/>
            <person name="Levasseur A."/>
            <person name="Lombard V."/>
            <person name="Morin E."/>
            <person name="Otillar R."/>
            <person name="Lindquist E.A."/>
            <person name="Sun H."/>
            <person name="LaButti K.M."/>
            <person name="Schmutz J."/>
            <person name="Jabbour D."/>
            <person name="Luo H."/>
            <person name="Baker S.E."/>
            <person name="Pisabarro A.G."/>
            <person name="Walton J.D."/>
            <person name="Blanchette R.A."/>
            <person name="Henrissat B."/>
            <person name="Martin F."/>
            <person name="Cullen D."/>
            <person name="Hibbett D.S."/>
            <person name="Grigoriev I.V."/>
        </authorList>
    </citation>
    <scope>NUCLEOTIDE SEQUENCE [LARGE SCALE GENOMIC DNA]</scope>
    <source>
        <strain evidence="2">MUCL 33604</strain>
    </source>
</reference>
<evidence type="ECO:0000313" key="1">
    <source>
        <dbReference type="EMBL" id="KDQ52047.1"/>
    </source>
</evidence>
<organism evidence="1 2">
    <name type="scientific">Jaapia argillacea MUCL 33604</name>
    <dbReference type="NCBI Taxonomy" id="933084"/>
    <lineage>
        <taxon>Eukaryota</taxon>
        <taxon>Fungi</taxon>
        <taxon>Dikarya</taxon>
        <taxon>Basidiomycota</taxon>
        <taxon>Agaricomycotina</taxon>
        <taxon>Agaricomycetes</taxon>
        <taxon>Agaricomycetidae</taxon>
        <taxon>Jaapiales</taxon>
        <taxon>Jaapiaceae</taxon>
        <taxon>Jaapia</taxon>
    </lineage>
</organism>
<dbReference type="AlphaFoldDB" id="A0A067PLY6"/>
<dbReference type="OrthoDB" id="3515175at2759"/>
<proteinExistence type="predicted"/>
<dbReference type="STRING" id="933084.A0A067PLY6"/>
<dbReference type="EMBL" id="KL197743">
    <property type="protein sequence ID" value="KDQ52047.1"/>
    <property type="molecule type" value="Genomic_DNA"/>
</dbReference>
<keyword evidence="2" id="KW-1185">Reference proteome</keyword>
<protein>
    <submittedName>
        <fullName evidence="1">Uncharacterized protein</fullName>
    </submittedName>
</protein>